<dbReference type="InterPro" id="IPR020635">
    <property type="entry name" value="Tyr_kinase_cat_dom"/>
</dbReference>
<keyword evidence="8" id="KW-0547">Nucleotide-binding</keyword>
<evidence type="ECO:0000256" key="9">
    <source>
        <dbReference type="ARBA" id="ARBA00023137"/>
    </source>
</evidence>
<organism evidence="12 13">
    <name type="scientific">Ciona savignyi</name>
    <name type="common">Pacific transparent sea squirt</name>
    <dbReference type="NCBI Taxonomy" id="51511"/>
    <lineage>
        <taxon>Eukaryota</taxon>
        <taxon>Metazoa</taxon>
        <taxon>Chordata</taxon>
        <taxon>Tunicata</taxon>
        <taxon>Ascidiacea</taxon>
        <taxon>Phlebobranchia</taxon>
        <taxon>Cionidae</taxon>
        <taxon>Ciona</taxon>
    </lineage>
</organism>
<dbReference type="STRING" id="51511.ENSCSAVP00000008756"/>
<evidence type="ECO:0000313" key="12">
    <source>
        <dbReference type="Ensembl" id="ENSCSAVP00000008756.1"/>
    </source>
</evidence>
<dbReference type="InterPro" id="IPR011009">
    <property type="entry name" value="Kinase-like_dom_sf"/>
</dbReference>
<dbReference type="PANTHER" id="PTHR24416">
    <property type="entry name" value="TYROSINE-PROTEIN KINASE RECEPTOR"/>
    <property type="match status" value="1"/>
</dbReference>
<dbReference type="GO" id="GO:0005886">
    <property type="term" value="C:plasma membrane"/>
    <property type="evidence" value="ECO:0007669"/>
    <property type="project" value="UniProtKB-SubCell"/>
</dbReference>
<dbReference type="InParanoid" id="H2YTU6"/>
<dbReference type="InterPro" id="IPR001245">
    <property type="entry name" value="Ser-Thr/Tyr_kinase_cat_dom"/>
</dbReference>
<reference evidence="12" key="3">
    <citation type="submission" date="2025-09" db="UniProtKB">
        <authorList>
            <consortium name="Ensembl"/>
        </authorList>
    </citation>
    <scope>IDENTIFICATION</scope>
</reference>
<evidence type="ECO:0000256" key="7">
    <source>
        <dbReference type="ARBA" id="ARBA00022777"/>
    </source>
</evidence>
<evidence type="ECO:0000256" key="6">
    <source>
        <dbReference type="ARBA" id="ARBA00022729"/>
    </source>
</evidence>
<evidence type="ECO:0000256" key="10">
    <source>
        <dbReference type="ARBA" id="ARBA00023180"/>
    </source>
</evidence>
<keyword evidence="10" id="KW-0325">Glycoprotein</keyword>
<dbReference type="HOGENOM" id="CLU_000288_7_40_1"/>
<name>H2YTU6_CIOSA</name>
<feature type="domain" description="Protein kinase" evidence="11">
    <location>
        <begin position="1"/>
        <end position="211"/>
    </location>
</feature>
<dbReference type="Pfam" id="PF07714">
    <property type="entry name" value="PK_Tyr_Ser-Thr"/>
    <property type="match status" value="1"/>
</dbReference>
<evidence type="ECO:0000313" key="13">
    <source>
        <dbReference type="Proteomes" id="UP000007875"/>
    </source>
</evidence>
<dbReference type="SUPFAM" id="SSF56112">
    <property type="entry name" value="Protein kinase-like (PK-like)"/>
    <property type="match status" value="1"/>
</dbReference>
<dbReference type="EC" id="2.7.10.1" evidence="2"/>
<protein>
    <recommendedName>
        <fullName evidence="2">receptor protein-tyrosine kinase</fullName>
        <ecNumber evidence="2">2.7.10.1</ecNumber>
    </recommendedName>
</protein>
<dbReference type="InterPro" id="IPR008266">
    <property type="entry name" value="Tyr_kinase_AS"/>
</dbReference>
<dbReference type="GO" id="GO:0004714">
    <property type="term" value="F:transmembrane receptor protein tyrosine kinase activity"/>
    <property type="evidence" value="ECO:0007669"/>
    <property type="project" value="UniProtKB-EC"/>
</dbReference>
<dbReference type="GO" id="GO:0043235">
    <property type="term" value="C:receptor complex"/>
    <property type="evidence" value="ECO:0007669"/>
    <property type="project" value="TreeGrafter"/>
</dbReference>
<dbReference type="Gene3D" id="1.10.510.10">
    <property type="entry name" value="Transferase(Phosphotransferase) domain 1"/>
    <property type="match status" value="1"/>
</dbReference>
<dbReference type="PROSITE" id="PS50011">
    <property type="entry name" value="PROTEIN_KINASE_DOM"/>
    <property type="match status" value="1"/>
</dbReference>
<keyword evidence="6" id="KW-0732">Signal</keyword>
<dbReference type="InterPro" id="IPR050122">
    <property type="entry name" value="RTK"/>
</dbReference>
<dbReference type="eggNOG" id="KOG0196">
    <property type="taxonomic scope" value="Eukaryota"/>
</dbReference>
<keyword evidence="3" id="KW-0472">Membrane</keyword>
<dbReference type="Proteomes" id="UP000007875">
    <property type="component" value="Unassembled WGS sequence"/>
</dbReference>
<dbReference type="PROSITE" id="PS00109">
    <property type="entry name" value="PROTEIN_KINASE_TYR"/>
    <property type="match status" value="1"/>
</dbReference>
<evidence type="ECO:0000256" key="1">
    <source>
        <dbReference type="ARBA" id="ARBA00004251"/>
    </source>
</evidence>
<keyword evidence="13" id="KW-1185">Reference proteome</keyword>
<evidence type="ECO:0000256" key="3">
    <source>
        <dbReference type="ARBA" id="ARBA00022475"/>
    </source>
</evidence>
<evidence type="ECO:0000256" key="5">
    <source>
        <dbReference type="ARBA" id="ARBA00022679"/>
    </source>
</evidence>
<dbReference type="PANTHER" id="PTHR24416:SF539">
    <property type="entry name" value="RECEPTOR PROTEIN-TYROSINE KINASE"/>
    <property type="match status" value="1"/>
</dbReference>
<evidence type="ECO:0000256" key="8">
    <source>
        <dbReference type="ARBA" id="ARBA00022840"/>
    </source>
</evidence>
<dbReference type="InterPro" id="IPR000719">
    <property type="entry name" value="Prot_kinase_dom"/>
</dbReference>
<keyword evidence="3" id="KW-1003">Cell membrane</keyword>
<evidence type="ECO:0000259" key="11">
    <source>
        <dbReference type="PROSITE" id="PS50011"/>
    </source>
</evidence>
<dbReference type="PRINTS" id="PR00109">
    <property type="entry name" value="TYRKINASE"/>
</dbReference>
<evidence type="ECO:0000256" key="2">
    <source>
        <dbReference type="ARBA" id="ARBA00011902"/>
    </source>
</evidence>
<sequence length="218" mass="24819">MAQFKHPNIVSIEGVVTRAESIMIVFEYMEHGSLDQYLQSNKELVTLISLLEMLRGIASGMNYLSSIKYIHRDLAARNILVSSDLVCKVSDFGLSRTLENDPQATYTTQGGKIAIRWTAPECIRFRQFTSASDVWSYGIVMWEVMSYGEKPYWDMSNQQVLENIQKGMRLPSPLTCPKMLHDLMLECWSTEPSDRPTFAKLLLKLDRLPALIESDATV</sequence>
<proteinExistence type="predicted"/>
<reference evidence="12" key="2">
    <citation type="submission" date="2025-08" db="UniProtKB">
        <authorList>
            <consortium name="Ensembl"/>
        </authorList>
    </citation>
    <scope>IDENTIFICATION</scope>
</reference>
<keyword evidence="4" id="KW-0597">Phosphoprotein</keyword>
<dbReference type="GO" id="GO:0048013">
    <property type="term" value="P:ephrin receptor signaling pathway"/>
    <property type="evidence" value="ECO:0007669"/>
    <property type="project" value="UniProtKB-ARBA"/>
</dbReference>
<keyword evidence="8" id="KW-0067">ATP-binding</keyword>
<keyword evidence="9" id="KW-0829">Tyrosine-protein kinase</keyword>
<dbReference type="Ensembl" id="ENSCSAVT00000008867.1">
    <property type="protein sequence ID" value="ENSCSAVP00000008756.1"/>
    <property type="gene ID" value="ENSCSAVG00000005193.1"/>
</dbReference>
<dbReference type="AlphaFoldDB" id="H2YTU6"/>
<dbReference type="GO" id="GO:0005524">
    <property type="term" value="F:ATP binding"/>
    <property type="evidence" value="ECO:0007669"/>
    <property type="project" value="UniProtKB-KW"/>
</dbReference>
<reference evidence="13" key="1">
    <citation type="submission" date="2003-08" db="EMBL/GenBank/DDBJ databases">
        <authorList>
            <person name="Birren B."/>
            <person name="Nusbaum C."/>
            <person name="Abebe A."/>
            <person name="Abouelleil A."/>
            <person name="Adekoya E."/>
            <person name="Ait-zahra M."/>
            <person name="Allen N."/>
            <person name="Allen T."/>
            <person name="An P."/>
            <person name="Anderson M."/>
            <person name="Anderson S."/>
            <person name="Arachchi H."/>
            <person name="Armbruster J."/>
            <person name="Bachantsang P."/>
            <person name="Baldwin J."/>
            <person name="Barry A."/>
            <person name="Bayul T."/>
            <person name="Blitshsteyn B."/>
            <person name="Bloom T."/>
            <person name="Blye J."/>
            <person name="Boguslavskiy L."/>
            <person name="Borowsky M."/>
            <person name="Boukhgalter B."/>
            <person name="Brunache A."/>
            <person name="Butler J."/>
            <person name="Calixte N."/>
            <person name="Calvo S."/>
            <person name="Camarata J."/>
            <person name="Campo K."/>
            <person name="Chang J."/>
            <person name="Cheshatsang Y."/>
            <person name="Citroen M."/>
            <person name="Collymore A."/>
            <person name="Considine T."/>
            <person name="Cook A."/>
            <person name="Cooke P."/>
            <person name="Corum B."/>
            <person name="Cuomo C."/>
            <person name="David R."/>
            <person name="Dawoe T."/>
            <person name="Degray S."/>
            <person name="Dodge S."/>
            <person name="Dooley K."/>
            <person name="Dorje P."/>
            <person name="Dorjee K."/>
            <person name="Dorris L."/>
            <person name="Duffey N."/>
            <person name="Dupes A."/>
            <person name="Elkins T."/>
            <person name="Engels R."/>
            <person name="Erickson J."/>
            <person name="Farina A."/>
            <person name="Faro S."/>
            <person name="Ferreira P."/>
            <person name="Fischer H."/>
            <person name="Fitzgerald M."/>
            <person name="Foley K."/>
            <person name="Gage D."/>
            <person name="Galagan J."/>
            <person name="Gearin G."/>
            <person name="Gnerre S."/>
            <person name="Gnirke A."/>
            <person name="Goyette A."/>
            <person name="Graham J."/>
            <person name="Grandbois E."/>
            <person name="Gyaltsen K."/>
            <person name="Hafez N."/>
            <person name="Hagopian D."/>
            <person name="Hagos B."/>
            <person name="Hall J."/>
            <person name="Hatcher B."/>
            <person name="Heller A."/>
            <person name="Higgins H."/>
            <person name="Honan T."/>
            <person name="Horn A."/>
            <person name="Houde N."/>
            <person name="Hughes L."/>
            <person name="Hulme W."/>
            <person name="Husby E."/>
            <person name="Iliev I."/>
            <person name="Jaffe D."/>
            <person name="Jones C."/>
            <person name="Kamal M."/>
            <person name="Kamat A."/>
            <person name="Kamvysselis M."/>
            <person name="Karlsson E."/>
            <person name="Kells C."/>
            <person name="Kieu A."/>
            <person name="Kisner P."/>
            <person name="Kodira C."/>
            <person name="Kulbokas E."/>
            <person name="Labutti K."/>
            <person name="Lama D."/>
            <person name="Landers T."/>
            <person name="Leger J."/>
            <person name="Levine S."/>
            <person name="Lewis D."/>
            <person name="Lewis T."/>
            <person name="Lindblad-toh K."/>
            <person name="Liu X."/>
            <person name="Lokyitsang T."/>
            <person name="Lokyitsang Y."/>
            <person name="Lucien O."/>
            <person name="Lui A."/>
            <person name="Ma L.J."/>
            <person name="Mabbitt R."/>
            <person name="Macdonald J."/>
            <person name="Maclean C."/>
            <person name="Major J."/>
            <person name="Manning J."/>
            <person name="Marabella R."/>
            <person name="Maru K."/>
            <person name="Matthews C."/>
            <person name="Mauceli E."/>
            <person name="Mccarthy M."/>
            <person name="Mcdonough S."/>
            <person name="Mcghee T."/>
            <person name="Meldrim J."/>
            <person name="Meneus L."/>
            <person name="Mesirov J."/>
            <person name="Mihalev A."/>
            <person name="Mihova T."/>
            <person name="Mikkelsen T."/>
            <person name="Mlenga V."/>
            <person name="Moru K."/>
            <person name="Mozes J."/>
            <person name="Mulrain L."/>
            <person name="Munson G."/>
            <person name="Naylor J."/>
            <person name="Newes C."/>
            <person name="Nguyen C."/>
            <person name="Nguyen N."/>
            <person name="Nguyen T."/>
            <person name="Nicol R."/>
            <person name="Nielsen C."/>
            <person name="Nizzari M."/>
            <person name="Norbu C."/>
            <person name="Norbu N."/>
            <person name="O'donnell P."/>
            <person name="Okoawo O."/>
            <person name="O'leary S."/>
            <person name="Omotosho B."/>
            <person name="O'neill K."/>
            <person name="Osman S."/>
            <person name="Parker S."/>
            <person name="Perrin D."/>
            <person name="Phunkhang P."/>
            <person name="Piqani B."/>
            <person name="Purcell S."/>
            <person name="Rachupka T."/>
            <person name="Ramasamy U."/>
            <person name="Rameau R."/>
            <person name="Ray V."/>
            <person name="Raymond C."/>
            <person name="Retta R."/>
            <person name="Richardson S."/>
            <person name="Rise C."/>
            <person name="Rodriguez J."/>
            <person name="Rogers J."/>
            <person name="Rogov P."/>
            <person name="Rutman M."/>
            <person name="Schupbach R."/>
            <person name="Seaman C."/>
            <person name="Settipalli S."/>
            <person name="Sharpe T."/>
            <person name="Sheridan J."/>
            <person name="Sherpa N."/>
            <person name="Shi J."/>
            <person name="Smirnov S."/>
            <person name="Smith C."/>
            <person name="Sougnez C."/>
            <person name="Spencer B."/>
            <person name="Stalker J."/>
            <person name="Stange-thomann N."/>
            <person name="Stavropoulos S."/>
            <person name="Stetson K."/>
            <person name="Stone C."/>
            <person name="Stone S."/>
            <person name="Stubbs M."/>
            <person name="Talamas J."/>
            <person name="Tchuinga P."/>
            <person name="Tenzing P."/>
            <person name="Tesfaye S."/>
            <person name="Theodore J."/>
            <person name="Thoulutsang Y."/>
            <person name="Topham K."/>
            <person name="Towey S."/>
            <person name="Tsamla T."/>
            <person name="Tsomo N."/>
            <person name="Vallee D."/>
            <person name="Vassiliev H."/>
            <person name="Venkataraman V."/>
            <person name="Vinson J."/>
            <person name="Vo A."/>
            <person name="Wade C."/>
            <person name="Wang S."/>
            <person name="Wangchuk T."/>
            <person name="Wangdi T."/>
            <person name="Whittaker C."/>
            <person name="Wilkinson J."/>
            <person name="Wu Y."/>
            <person name="Wyman D."/>
            <person name="Yadav S."/>
            <person name="Yang S."/>
            <person name="Yang X."/>
            <person name="Yeager S."/>
            <person name="Yee E."/>
            <person name="Young G."/>
            <person name="Zainoun J."/>
            <person name="Zembeck L."/>
            <person name="Zimmer A."/>
            <person name="Zody M."/>
            <person name="Lander E."/>
        </authorList>
    </citation>
    <scope>NUCLEOTIDE SEQUENCE [LARGE SCALE GENOMIC DNA]</scope>
</reference>
<dbReference type="GeneTree" id="ENSGT00940000165265"/>
<evidence type="ECO:0000256" key="4">
    <source>
        <dbReference type="ARBA" id="ARBA00022553"/>
    </source>
</evidence>
<dbReference type="OMA" id="ENTNICR"/>
<dbReference type="FunFam" id="1.10.510.10:FF:000268">
    <property type="entry name" value="Receptor protein-tyrosine kinase"/>
    <property type="match status" value="1"/>
</dbReference>
<keyword evidence="5" id="KW-0808">Transferase</keyword>
<comment type="subcellular location">
    <subcellularLocation>
        <location evidence="1">Cell membrane</location>
        <topology evidence="1">Single-pass type I membrane protein</topology>
    </subcellularLocation>
</comment>
<accession>H2YTU6</accession>
<keyword evidence="7" id="KW-0418">Kinase</keyword>
<dbReference type="SMART" id="SM00219">
    <property type="entry name" value="TyrKc"/>
    <property type="match status" value="1"/>
</dbReference>